<dbReference type="Gene3D" id="2.40.50.140">
    <property type="entry name" value="Nucleic acid-binding proteins"/>
    <property type="match status" value="1"/>
</dbReference>
<dbReference type="InterPro" id="IPR050191">
    <property type="entry name" value="ATP-dep_DNA_ligase"/>
</dbReference>
<evidence type="ECO:0000259" key="14">
    <source>
        <dbReference type="PROSITE" id="PS50160"/>
    </source>
</evidence>
<dbReference type="NCBIfam" id="TIGR04120">
    <property type="entry name" value="DNA_lig_bact"/>
    <property type="match status" value="1"/>
</dbReference>
<dbReference type="GO" id="GO:0046872">
    <property type="term" value="F:metal ion binding"/>
    <property type="evidence" value="ECO:0007669"/>
    <property type="project" value="UniProtKB-KW"/>
</dbReference>
<evidence type="ECO:0000256" key="12">
    <source>
        <dbReference type="ARBA" id="ARBA00023306"/>
    </source>
</evidence>
<evidence type="ECO:0000256" key="10">
    <source>
        <dbReference type="ARBA" id="ARBA00023172"/>
    </source>
</evidence>
<dbReference type="SUPFAM" id="SSF50249">
    <property type="entry name" value="Nucleic acid-binding proteins"/>
    <property type="match status" value="1"/>
</dbReference>
<dbReference type="SUPFAM" id="SSF117018">
    <property type="entry name" value="ATP-dependent DNA ligase DNA-binding domain"/>
    <property type="match status" value="1"/>
</dbReference>
<comment type="catalytic activity">
    <reaction evidence="13">
        <text>ATP + (deoxyribonucleotide)n-3'-hydroxyl + 5'-phospho-(deoxyribonucleotide)m = (deoxyribonucleotide)n+m + AMP + diphosphate.</text>
        <dbReference type="EC" id="6.5.1.1"/>
    </reaction>
</comment>
<dbReference type="Proteomes" id="UP000192907">
    <property type="component" value="Unassembled WGS sequence"/>
</dbReference>
<evidence type="ECO:0000256" key="1">
    <source>
        <dbReference type="ARBA" id="ARBA00012727"/>
    </source>
</evidence>
<dbReference type="InterPro" id="IPR036599">
    <property type="entry name" value="DNA_ligase_N_sf"/>
</dbReference>
<evidence type="ECO:0000256" key="7">
    <source>
        <dbReference type="ARBA" id="ARBA00022763"/>
    </source>
</evidence>
<evidence type="ECO:0000256" key="11">
    <source>
        <dbReference type="ARBA" id="ARBA00023204"/>
    </source>
</evidence>
<evidence type="ECO:0000313" key="15">
    <source>
        <dbReference type="EMBL" id="SMF43076.1"/>
    </source>
</evidence>
<dbReference type="GO" id="GO:0005524">
    <property type="term" value="F:ATP binding"/>
    <property type="evidence" value="ECO:0007669"/>
    <property type="project" value="UniProtKB-KW"/>
</dbReference>
<dbReference type="GO" id="GO:0003910">
    <property type="term" value="F:DNA ligase (ATP) activity"/>
    <property type="evidence" value="ECO:0007669"/>
    <property type="project" value="UniProtKB-EC"/>
</dbReference>
<keyword evidence="3" id="KW-0132">Cell division</keyword>
<evidence type="ECO:0000256" key="8">
    <source>
        <dbReference type="ARBA" id="ARBA00022840"/>
    </source>
</evidence>
<dbReference type="InterPro" id="IPR012310">
    <property type="entry name" value="DNA_ligase_ATP-dep_cent"/>
</dbReference>
<dbReference type="PROSITE" id="PS50160">
    <property type="entry name" value="DNA_LIGASE_A3"/>
    <property type="match status" value="1"/>
</dbReference>
<dbReference type="AlphaFoldDB" id="A0A1Y6C332"/>
<dbReference type="GO" id="GO:0006260">
    <property type="term" value="P:DNA replication"/>
    <property type="evidence" value="ECO:0007669"/>
    <property type="project" value="UniProtKB-KW"/>
</dbReference>
<keyword evidence="2 15" id="KW-0436">Ligase</keyword>
<evidence type="ECO:0000256" key="6">
    <source>
        <dbReference type="ARBA" id="ARBA00022741"/>
    </source>
</evidence>
<dbReference type="Pfam" id="PF01068">
    <property type="entry name" value="DNA_ligase_A_M"/>
    <property type="match status" value="1"/>
</dbReference>
<dbReference type="STRING" id="1513793.SAMN06296036_11349"/>
<dbReference type="Pfam" id="PF04675">
    <property type="entry name" value="DNA_ligase_A_N"/>
    <property type="match status" value="1"/>
</dbReference>
<dbReference type="InterPro" id="IPR016059">
    <property type="entry name" value="DNA_ligase_ATP-dep_CS"/>
</dbReference>
<keyword evidence="16" id="KW-1185">Reference proteome</keyword>
<evidence type="ECO:0000256" key="4">
    <source>
        <dbReference type="ARBA" id="ARBA00022705"/>
    </source>
</evidence>
<dbReference type="InterPro" id="IPR012308">
    <property type="entry name" value="DNA_ligase_ATP-dep_N"/>
</dbReference>
<dbReference type="Pfam" id="PF04679">
    <property type="entry name" value="DNA_ligase_A_C"/>
    <property type="match status" value="1"/>
</dbReference>
<organism evidence="15 16">
    <name type="scientific">Pseudobacteriovorax antillogorgiicola</name>
    <dbReference type="NCBI Taxonomy" id="1513793"/>
    <lineage>
        <taxon>Bacteria</taxon>
        <taxon>Pseudomonadati</taxon>
        <taxon>Bdellovibrionota</taxon>
        <taxon>Oligoflexia</taxon>
        <taxon>Oligoflexales</taxon>
        <taxon>Pseudobacteriovoracaceae</taxon>
        <taxon>Pseudobacteriovorax</taxon>
    </lineage>
</organism>
<dbReference type="EC" id="6.5.1.1" evidence="1"/>
<dbReference type="PANTHER" id="PTHR45674">
    <property type="entry name" value="DNA LIGASE 1/3 FAMILY MEMBER"/>
    <property type="match status" value="1"/>
</dbReference>
<keyword evidence="6" id="KW-0547">Nucleotide-binding</keyword>
<keyword evidence="10" id="KW-0233">DNA recombination</keyword>
<evidence type="ECO:0000256" key="2">
    <source>
        <dbReference type="ARBA" id="ARBA00022598"/>
    </source>
</evidence>
<dbReference type="PANTHER" id="PTHR45674:SF13">
    <property type="entry name" value="DNA LIGASE-RELATED"/>
    <property type="match status" value="1"/>
</dbReference>
<evidence type="ECO:0000256" key="5">
    <source>
        <dbReference type="ARBA" id="ARBA00022723"/>
    </source>
</evidence>
<dbReference type="Gene3D" id="1.10.3260.10">
    <property type="entry name" value="DNA ligase, ATP-dependent, N-terminal domain"/>
    <property type="match status" value="1"/>
</dbReference>
<feature type="domain" description="ATP-dependent DNA ligase family profile" evidence="14">
    <location>
        <begin position="258"/>
        <end position="382"/>
    </location>
</feature>
<dbReference type="Gene3D" id="3.30.470.30">
    <property type="entry name" value="DNA ligase/mRNA capping enzyme"/>
    <property type="match status" value="1"/>
</dbReference>
<keyword evidence="11" id="KW-0234">DNA repair</keyword>
<keyword evidence="7" id="KW-0227">DNA damage</keyword>
<keyword evidence="8" id="KW-0067">ATP-binding</keyword>
<dbReference type="NCBIfam" id="NF006701">
    <property type="entry name" value="PRK09247.1"/>
    <property type="match status" value="1"/>
</dbReference>
<evidence type="ECO:0000313" key="16">
    <source>
        <dbReference type="Proteomes" id="UP000192907"/>
    </source>
</evidence>
<dbReference type="InterPro" id="IPR012340">
    <property type="entry name" value="NA-bd_OB-fold"/>
</dbReference>
<dbReference type="InterPro" id="IPR026333">
    <property type="entry name" value="ATP_dep_DNA_lig_pp_1105_fam"/>
</dbReference>
<dbReference type="GO" id="GO:0051301">
    <property type="term" value="P:cell division"/>
    <property type="evidence" value="ECO:0007669"/>
    <property type="project" value="UniProtKB-KW"/>
</dbReference>
<gene>
    <name evidence="15" type="ORF">SAMN06296036_11349</name>
</gene>
<name>A0A1Y6C332_9BACT</name>
<evidence type="ECO:0000256" key="13">
    <source>
        <dbReference type="ARBA" id="ARBA00034003"/>
    </source>
</evidence>
<sequence length="482" mass="55811">MREWLQEINDIPGWLLEESYGVVGDIAETIALLLPDNETDREFAKLNLEGVITTLIEPMQDLNEQQRRERLLHLWRSFDRQEVFLINKFITGGFRVGVSKKLVTRAVASAFKLEPSAVAHRLMGPWAVTGDFVARLRNASHDVRDHLAQPYPFCLAHPIEVDPEALGSIENYSAEWKWDGIRCQLIKRQGQTFLWSRGEELINDQFPDLLELAQDLPNGTVLDGELLVWDIRANLPAPFHQLQKRLGRKKPSPKIQGELPVRLVAYDLIEWQGDDIRSKPLRFRREILEDLMKGQSSILLSERHECRSWGELKKTWQVSRDKLAEGLMLKLWDSRYHHGRKKGDWWKWKVEPLTLDVVMIYAEGGHGRRANLCTSYTFAVWRGQELVPIAKAYTGLNQVEIVELDRWIKRHTEQKFGPVRQVEPVQVFELAFEGISPSGRHKSKIALRFPRILRWRKDKSAPEADTLSRAQDLLNTYGGRRA</sequence>
<keyword evidence="4" id="KW-0235">DNA replication</keyword>
<keyword evidence="9" id="KW-0460">Magnesium</keyword>
<dbReference type="GO" id="GO:0006310">
    <property type="term" value="P:DNA recombination"/>
    <property type="evidence" value="ECO:0007669"/>
    <property type="project" value="UniProtKB-KW"/>
</dbReference>
<dbReference type="SUPFAM" id="SSF56091">
    <property type="entry name" value="DNA ligase/mRNA capping enzyme, catalytic domain"/>
    <property type="match status" value="1"/>
</dbReference>
<evidence type="ECO:0000256" key="3">
    <source>
        <dbReference type="ARBA" id="ARBA00022618"/>
    </source>
</evidence>
<keyword evidence="5" id="KW-0479">Metal-binding</keyword>
<reference evidence="16" key="1">
    <citation type="submission" date="2017-04" db="EMBL/GenBank/DDBJ databases">
        <authorList>
            <person name="Varghese N."/>
            <person name="Submissions S."/>
        </authorList>
    </citation>
    <scope>NUCLEOTIDE SEQUENCE [LARGE SCALE GENOMIC DNA]</scope>
    <source>
        <strain evidence="16">RKEM611</strain>
    </source>
</reference>
<dbReference type="CDD" id="cd07897">
    <property type="entry name" value="Adenylation_DNA_ligase_Bac1"/>
    <property type="match status" value="1"/>
</dbReference>
<dbReference type="PROSITE" id="PS00697">
    <property type="entry name" value="DNA_LIGASE_A1"/>
    <property type="match status" value="1"/>
</dbReference>
<accession>A0A1Y6C332</accession>
<dbReference type="EMBL" id="FWZT01000013">
    <property type="protein sequence ID" value="SMF43076.1"/>
    <property type="molecule type" value="Genomic_DNA"/>
</dbReference>
<keyword evidence="12" id="KW-0131">Cell cycle</keyword>
<dbReference type="InterPro" id="IPR012309">
    <property type="entry name" value="DNA_ligase_ATP-dep_C"/>
</dbReference>
<dbReference type="CDD" id="cd07972">
    <property type="entry name" value="OBF_DNA_ligase_Arch_LigB"/>
    <property type="match status" value="1"/>
</dbReference>
<dbReference type="GO" id="GO:0006281">
    <property type="term" value="P:DNA repair"/>
    <property type="evidence" value="ECO:0007669"/>
    <property type="project" value="UniProtKB-KW"/>
</dbReference>
<protein>
    <recommendedName>
        <fullName evidence="1">DNA ligase (ATP)</fullName>
        <ecNumber evidence="1">6.5.1.1</ecNumber>
    </recommendedName>
</protein>
<dbReference type="GO" id="GO:0003677">
    <property type="term" value="F:DNA binding"/>
    <property type="evidence" value="ECO:0007669"/>
    <property type="project" value="InterPro"/>
</dbReference>
<proteinExistence type="predicted"/>
<evidence type="ECO:0000256" key="9">
    <source>
        <dbReference type="ARBA" id="ARBA00022842"/>
    </source>
</evidence>